<dbReference type="Proteomes" id="UP000002630">
    <property type="component" value="Linkage Group LG24"/>
</dbReference>
<dbReference type="EMBL" id="FN649749">
    <property type="protein sequence ID" value="CBJ26953.1"/>
    <property type="molecule type" value="Genomic_DNA"/>
</dbReference>
<dbReference type="AlphaFoldDB" id="D7G3F5"/>
<evidence type="ECO:0000313" key="2">
    <source>
        <dbReference type="EMBL" id="CBJ26953.1"/>
    </source>
</evidence>
<evidence type="ECO:0000256" key="1">
    <source>
        <dbReference type="SAM" id="MobiDB-lite"/>
    </source>
</evidence>
<gene>
    <name evidence="2" type="ORF">Esi_0051_0015</name>
</gene>
<accession>D7G3F5</accession>
<protein>
    <submittedName>
        <fullName evidence="2">Uncharacterized protein</fullName>
    </submittedName>
</protein>
<reference evidence="2 3" key="1">
    <citation type="journal article" date="2010" name="Nature">
        <title>The Ectocarpus genome and the independent evolution of multicellularity in brown algae.</title>
        <authorList>
            <person name="Cock J.M."/>
            <person name="Sterck L."/>
            <person name="Rouze P."/>
            <person name="Scornet D."/>
            <person name="Allen A.E."/>
            <person name="Amoutzias G."/>
            <person name="Anthouard V."/>
            <person name="Artiguenave F."/>
            <person name="Aury J.M."/>
            <person name="Badger J.H."/>
            <person name="Beszteri B."/>
            <person name="Billiau K."/>
            <person name="Bonnet E."/>
            <person name="Bothwell J.H."/>
            <person name="Bowler C."/>
            <person name="Boyen C."/>
            <person name="Brownlee C."/>
            <person name="Carrano C.J."/>
            <person name="Charrier B."/>
            <person name="Cho G.Y."/>
            <person name="Coelho S.M."/>
            <person name="Collen J."/>
            <person name="Corre E."/>
            <person name="Da Silva C."/>
            <person name="Delage L."/>
            <person name="Delaroque N."/>
            <person name="Dittami S.M."/>
            <person name="Doulbeau S."/>
            <person name="Elias M."/>
            <person name="Farnham G."/>
            <person name="Gachon C.M."/>
            <person name="Gschloessl B."/>
            <person name="Heesch S."/>
            <person name="Jabbari K."/>
            <person name="Jubin C."/>
            <person name="Kawai H."/>
            <person name="Kimura K."/>
            <person name="Kloareg B."/>
            <person name="Kupper F.C."/>
            <person name="Lang D."/>
            <person name="Le Bail A."/>
            <person name="Leblanc C."/>
            <person name="Lerouge P."/>
            <person name="Lohr M."/>
            <person name="Lopez P.J."/>
            <person name="Martens C."/>
            <person name="Maumus F."/>
            <person name="Michel G."/>
            <person name="Miranda-Saavedra D."/>
            <person name="Morales J."/>
            <person name="Moreau H."/>
            <person name="Motomura T."/>
            <person name="Nagasato C."/>
            <person name="Napoli C.A."/>
            <person name="Nelson D.R."/>
            <person name="Nyvall-Collen P."/>
            <person name="Peters A.F."/>
            <person name="Pommier C."/>
            <person name="Potin P."/>
            <person name="Poulain J."/>
            <person name="Quesneville H."/>
            <person name="Read B."/>
            <person name="Rensing S.A."/>
            <person name="Ritter A."/>
            <person name="Rousvoal S."/>
            <person name="Samanta M."/>
            <person name="Samson G."/>
            <person name="Schroeder D.C."/>
            <person name="Segurens B."/>
            <person name="Strittmatter M."/>
            <person name="Tonon T."/>
            <person name="Tregear J.W."/>
            <person name="Valentin K."/>
            <person name="von Dassow P."/>
            <person name="Yamagishi T."/>
            <person name="Van de Peer Y."/>
            <person name="Wincker P."/>
        </authorList>
    </citation>
    <scope>NUCLEOTIDE SEQUENCE [LARGE SCALE GENOMIC DNA]</scope>
    <source>
        <strain evidence="3">Ec32 / CCAP1310/4</strain>
    </source>
</reference>
<dbReference type="InParanoid" id="D7G3F5"/>
<name>D7G3F5_ECTSI</name>
<keyword evidence="3" id="KW-1185">Reference proteome</keyword>
<feature type="compositionally biased region" description="Basic and acidic residues" evidence="1">
    <location>
        <begin position="270"/>
        <end position="280"/>
    </location>
</feature>
<dbReference type="EMBL" id="FN648719">
    <property type="protein sequence ID" value="CBJ26953.1"/>
    <property type="molecule type" value="Genomic_DNA"/>
</dbReference>
<dbReference type="OrthoDB" id="232250at2759"/>
<feature type="compositionally biased region" description="Basic and acidic residues" evidence="1">
    <location>
        <begin position="160"/>
        <end position="208"/>
    </location>
</feature>
<evidence type="ECO:0000313" key="3">
    <source>
        <dbReference type="Proteomes" id="UP000002630"/>
    </source>
</evidence>
<organism evidence="2 3">
    <name type="scientific">Ectocarpus siliculosus</name>
    <name type="common">Brown alga</name>
    <name type="synonym">Conferva siliculosa</name>
    <dbReference type="NCBI Taxonomy" id="2880"/>
    <lineage>
        <taxon>Eukaryota</taxon>
        <taxon>Sar</taxon>
        <taxon>Stramenopiles</taxon>
        <taxon>Ochrophyta</taxon>
        <taxon>PX clade</taxon>
        <taxon>Phaeophyceae</taxon>
        <taxon>Ectocarpales</taxon>
        <taxon>Ectocarpaceae</taxon>
        <taxon>Ectocarpus</taxon>
    </lineage>
</organism>
<feature type="region of interest" description="Disordered" evidence="1">
    <location>
        <begin position="156"/>
        <end position="280"/>
    </location>
</feature>
<sequence length="280" mass="29944">MAPAIRSANPGNGYPSAPSCLCSIPQRDISFGGWWGHTLFRPLYQQGPERDAVHVVFTAYSTAHYVPTFADAAGLVRQVGMGGLPRLNHFVAMSPDRAAEANALAVQRFEDRLRSATDTYREAVAALNVAKQNPDQEKAVLRGMMAQVETVPLASSKAAAKAEEEAHDKCREEEAAERKRKEEVAQAEARARSRQRQEGSGDGDKDGEAGVSGDRGGSGGKPSRSGLDEKEPGGGGGSERSAARQEGSEDGPDKREGKEGIKRGKGGTRGSEEGAWRKRR</sequence>
<feature type="compositionally biased region" description="Basic and acidic residues" evidence="1">
    <location>
        <begin position="241"/>
        <end position="262"/>
    </location>
</feature>
<proteinExistence type="predicted"/>